<feature type="domain" description="Bacterial type II secretion system protein E" evidence="5">
    <location>
        <begin position="351"/>
        <end position="365"/>
    </location>
</feature>
<proteinExistence type="inferred from homology"/>
<keyword evidence="3" id="KW-0067">ATP-binding</keyword>
<dbReference type="InterPro" id="IPR001482">
    <property type="entry name" value="T2SS/T4SS_dom"/>
</dbReference>
<dbReference type="GO" id="GO:0005886">
    <property type="term" value="C:plasma membrane"/>
    <property type="evidence" value="ECO:0007669"/>
    <property type="project" value="TreeGrafter"/>
</dbReference>
<dbReference type="AlphaFoldDB" id="A0A2M7BV27"/>
<dbReference type="InterPro" id="IPR007831">
    <property type="entry name" value="T2SS_GspE_N"/>
</dbReference>
<dbReference type="Proteomes" id="UP000229894">
    <property type="component" value="Unassembled WGS sequence"/>
</dbReference>
<dbReference type="GO" id="GO:0005524">
    <property type="term" value="F:ATP binding"/>
    <property type="evidence" value="ECO:0007669"/>
    <property type="project" value="UniProtKB-KW"/>
</dbReference>
<dbReference type="Pfam" id="PF05157">
    <property type="entry name" value="MshEN"/>
    <property type="match status" value="1"/>
</dbReference>
<organism evidence="6 7">
    <name type="scientific">Candidatus Portnoybacteria bacterium CG03_land_8_20_14_0_80_41_10</name>
    <dbReference type="NCBI Taxonomy" id="1974808"/>
    <lineage>
        <taxon>Bacteria</taxon>
        <taxon>Candidatus Portnoyibacteriota</taxon>
    </lineage>
</organism>
<name>A0A2M7BV27_9BACT</name>
<comment type="caution">
    <text evidence="6">The sequence shown here is derived from an EMBL/GenBank/DDBJ whole genome shotgun (WGS) entry which is preliminary data.</text>
</comment>
<keyword evidence="4" id="KW-0175">Coiled coil</keyword>
<dbReference type="InterPro" id="IPR003593">
    <property type="entry name" value="AAA+_ATPase"/>
</dbReference>
<evidence type="ECO:0000256" key="1">
    <source>
        <dbReference type="ARBA" id="ARBA00006611"/>
    </source>
</evidence>
<dbReference type="SUPFAM" id="SSF52540">
    <property type="entry name" value="P-loop containing nucleoside triphosphate hydrolases"/>
    <property type="match status" value="1"/>
</dbReference>
<evidence type="ECO:0000256" key="4">
    <source>
        <dbReference type="SAM" id="Coils"/>
    </source>
</evidence>
<dbReference type="PROSITE" id="PS00662">
    <property type="entry name" value="T2SP_E"/>
    <property type="match status" value="1"/>
</dbReference>
<dbReference type="EMBL" id="PEUX01000013">
    <property type="protein sequence ID" value="PIV10423.1"/>
    <property type="molecule type" value="Genomic_DNA"/>
</dbReference>
<dbReference type="GO" id="GO:0016887">
    <property type="term" value="F:ATP hydrolysis activity"/>
    <property type="evidence" value="ECO:0007669"/>
    <property type="project" value="TreeGrafter"/>
</dbReference>
<evidence type="ECO:0000256" key="3">
    <source>
        <dbReference type="ARBA" id="ARBA00022840"/>
    </source>
</evidence>
<keyword evidence="2" id="KW-0547">Nucleotide-binding</keyword>
<evidence type="ECO:0000313" key="7">
    <source>
        <dbReference type="Proteomes" id="UP000229894"/>
    </source>
</evidence>
<evidence type="ECO:0000313" key="6">
    <source>
        <dbReference type="EMBL" id="PIV10423.1"/>
    </source>
</evidence>
<dbReference type="SMART" id="SM00382">
    <property type="entry name" value="AAA"/>
    <property type="match status" value="1"/>
</dbReference>
<accession>A0A2M7BV27</accession>
<protein>
    <recommendedName>
        <fullName evidence="5">Bacterial type II secretion system protein E domain-containing protein</fullName>
    </recommendedName>
</protein>
<sequence length="545" mass="60970">MPNTSKNNQEKEIGLVKTRSADLRIPFIDLVGREISVEILKEIPEDAANFYKFIPLNRDKNILEVGMVNPDDLKAKEALRFITRQSGLETKIFIITPTGFKNVLKQYRTLRGEVKKALEELEEELETEGKIRPFQGRAEEIARQIVAEAPITKIVAVILRHAIEGRASDVHIEPIEDNVKVRFRVDGILYTSLILPKDIQLAVVSRIKILSNLKIDETRVPQDGRFHTVVGGKKIDFRVSTFPTMGGEKVVLRILDPSAGLKDFAQLGLQGHNLETLKTNIKQPFGMILVTGPTGSGKTTTLYAILNELNQEGVNIVSLEDPVEYYIQGINQSQIRPEINYTFASGLRHILRQDPDIIMVGEIRDEETANLAIHAALTGHIVLSTLHTNDAIGAIPRLVDMGIGPFLLPSSLNLIIAQRLTRRLCPDCKKEIAVSPQATRVIKEEIAKLSPEQQKNLSAEEPFKTYRPVGCKFCGGKGTKGRVALFEILEMTPQLEEIINKDLSESKIKEEAKRQGMITMKQDGVIKVLQGLISFEEMLRVVEEQ</sequence>
<dbReference type="Pfam" id="PF00437">
    <property type="entry name" value="T2SSE"/>
    <property type="match status" value="1"/>
</dbReference>
<reference evidence="7" key="1">
    <citation type="submission" date="2017-09" db="EMBL/GenBank/DDBJ databases">
        <title>Depth-based differentiation of microbial function through sediment-hosted aquifers and enrichment of novel symbionts in the deep terrestrial subsurface.</title>
        <authorList>
            <person name="Probst A.J."/>
            <person name="Ladd B."/>
            <person name="Jarett J.K."/>
            <person name="Geller-Mcgrath D.E."/>
            <person name="Sieber C.M.K."/>
            <person name="Emerson J.B."/>
            <person name="Anantharaman K."/>
            <person name="Thomas B.C."/>
            <person name="Malmstrom R."/>
            <person name="Stieglmeier M."/>
            <person name="Klingl A."/>
            <person name="Woyke T."/>
            <person name="Ryan C.M."/>
            <person name="Banfield J.F."/>
        </authorList>
    </citation>
    <scope>NUCLEOTIDE SEQUENCE [LARGE SCALE GENOMIC DNA]</scope>
</reference>
<evidence type="ECO:0000259" key="5">
    <source>
        <dbReference type="PROSITE" id="PS00662"/>
    </source>
</evidence>
<dbReference type="Gene3D" id="3.30.450.90">
    <property type="match status" value="1"/>
</dbReference>
<dbReference type="SUPFAM" id="SSF160246">
    <property type="entry name" value="EspE N-terminal domain-like"/>
    <property type="match status" value="1"/>
</dbReference>
<dbReference type="Gene3D" id="3.40.50.300">
    <property type="entry name" value="P-loop containing nucleotide triphosphate hydrolases"/>
    <property type="match status" value="1"/>
</dbReference>
<dbReference type="FunFam" id="3.40.50.300:FF:000398">
    <property type="entry name" value="Type IV pilus assembly ATPase PilB"/>
    <property type="match status" value="1"/>
</dbReference>
<evidence type="ECO:0000256" key="2">
    <source>
        <dbReference type="ARBA" id="ARBA00022741"/>
    </source>
</evidence>
<dbReference type="InterPro" id="IPR037257">
    <property type="entry name" value="T2SS_E_N_sf"/>
</dbReference>
<dbReference type="PANTHER" id="PTHR30258:SF1">
    <property type="entry name" value="PROTEIN TRANSPORT PROTEIN HOFB HOMOLOG"/>
    <property type="match status" value="1"/>
</dbReference>
<comment type="similarity">
    <text evidence="1">Belongs to the GSP E family.</text>
</comment>
<dbReference type="PANTHER" id="PTHR30258">
    <property type="entry name" value="TYPE II SECRETION SYSTEM PROTEIN GSPE-RELATED"/>
    <property type="match status" value="1"/>
</dbReference>
<dbReference type="InterPro" id="IPR027417">
    <property type="entry name" value="P-loop_NTPase"/>
</dbReference>
<feature type="coiled-coil region" evidence="4">
    <location>
        <begin position="100"/>
        <end position="131"/>
    </location>
</feature>
<dbReference type="Gene3D" id="3.30.300.160">
    <property type="entry name" value="Type II secretion system, protein E, N-terminal domain"/>
    <property type="match status" value="1"/>
</dbReference>
<dbReference type="CDD" id="cd01129">
    <property type="entry name" value="PulE-GspE-like"/>
    <property type="match status" value="1"/>
</dbReference>
<gene>
    <name evidence="6" type="ORF">COS49_00560</name>
</gene>